<feature type="compositionally biased region" description="Basic residues" evidence="1">
    <location>
        <begin position="232"/>
        <end position="250"/>
    </location>
</feature>
<keyword evidence="4" id="KW-1185">Reference proteome</keyword>
<feature type="region of interest" description="Disordered" evidence="1">
    <location>
        <begin position="548"/>
        <end position="567"/>
    </location>
</feature>
<proteinExistence type="predicted"/>
<dbReference type="EMBL" id="HG805965">
    <property type="protein sequence ID" value="CDW55572.1"/>
    <property type="molecule type" value="Genomic_DNA"/>
</dbReference>
<feature type="transmembrane region" description="Helical" evidence="2">
    <location>
        <begin position="37"/>
        <end position="58"/>
    </location>
</feature>
<reference evidence="3" key="2">
    <citation type="submission" date="2014-03" db="EMBL/GenBank/DDBJ databases">
        <title>The whipworm genome and dual-species transcriptomics of an intimate host-pathogen interaction.</title>
        <authorList>
            <person name="Foth B.J."/>
            <person name="Tsai I.J."/>
            <person name="Reid A.J."/>
            <person name="Bancroft A.J."/>
            <person name="Nichol S."/>
            <person name="Tracey A."/>
            <person name="Holroyd N."/>
            <person name="Cotton J.A."/>
            <person name="Stanley E.J."/>
            <person name="Zarowiecki M."/>
            <person name="Liu J.Z."/>
            <person name="Huckvale T."/>
            <person name="Cooper P.J."/>
            <person name="Grencis R.K."/>
            <person name="Berriman M."/>
        </authorList>
    </citation>
    <scope>NUCLEOTIDE SEQUENCE [LARGE SCALE GENOMIC DNA]</scope>
</reference>
<accession>A0A077Z502</accession>
<organism evidence="3 4">
    <name type="scientific">Trichuris trichiura</name>
    <name type="common">Whipworm</name>
    <name type="synonym">Trichocephalus trichiurus</name>
    <dbReference type="NCBI Taxonomy" id="36087"/>
    <lineage>
        <taxon>Eukaryota</taxon>
        <taxon>Metazoa</taxon>
        <taxon>Ecdysozoa</taxon>
        <taxon>Nematoda</taxon>
        <taxon>Enoplea</taxon>
        <taxon>Dorylaimia</taxon>
        <taxon>Trichinellida</taxon>
        <taxon>Trichuridae</taxon>
        <taxon>Trichuris</taxon>
    </lineage>
</organism>
<feature type="transmembrane region" description="Helical" evidence="2">
    <location>
        <begin position="70"/>
        <end position="89"/>
    </location>
</feature>
<evidence type="ECO:0000256" key="2">
    <source>
        <dbReference type="SAM" id="Phobius"/>
    </source>
</evidence>
<evidence type="ECO:0000313" key="3">
    <source>
        <dbReference type="EMBL" id="CDW55572.1"/>
    </source>
</evidence>
<gene>
    <name evidence="3" type="ORF">TTRE_0000384501</name>
</gene>
<feature type="compositionally biased region" description="Pro residues" evidence="1">
    <location>
        <begin position="558"/>
        <end position="567"/>
    </location>
</feature>
<reference evidence="3" key="1">
    <citation type="submission" date="2014-01" db="EMBL/GenBank/DDBJ databases">
        <authorList>
            <person name="Aslett M."/>
        </authorList>
    </citation>
    <scope>NUCLEOTIDE SEQUENCE</scope>
</reference>
<dbReference type="Proteomes" id="UP000030665">
    <property type="component" value="Unassembled WGS sequence"/>
</dbReference>
<keyword evidence="2" id="KW-0472">Membrane</keyword>
<dbReference type="AlphaFoldDB" id="A0A077Z502"/>
<feature type="region of interest" description="Disordered" evidence="1">
    <location>
        <begin position="313"/>
        <end position="344"/>
    </location>
</feature>
<feature type="transmembrane region" description="Helical" evidence="2">
    <location>
        <begin position="101"/>
        <end position="124"/>
    </location>
</feature>
<feature type="region of interest" description="Disordered" evidence="1">
    <location>
        <begin position="134"/>
        <end position="250"/>
    </location>
</feature>
<evidence type="ECO:0000313" key="4">
    <source>
        <dbReference type="Proteomes" id="UP000030665"/>
    </source>
</evidence>
<evidence type="ECO:0000256" key="1">
    <source>
        <dbReference type="SAM" id="MobiDB-lite"/>
    </source>
</evidence>
<feature type="compositionally biased region" description="Basic and acidic residues" evidence="1">
    <location>
        <begin position="146"/>
        <end position="156"/>
    </location>
</feature>
<sequence length="567" mass="62033">MKVKELVKAPGTFLKILVIAAASVYTAFAANLRNFRLVGAGGATAAIQLLSFFIYLCVNQPRKLRSLETGACFLQLGANITALIFGVLGAKNKLYNQERRLKYTIIAALSGTAVMLNLVIMLLVRKHIRPWKDADVNDDTSASENESQKSDQKSSEESTEETSSEEKPKKKKKSKKKESSEEDEESEPSSTPQSDRPSRKKKKQRRTTEEGDSDEGGGDGGGSDDGGDGKKKDKKKKDKKKKDKKKRKSKGNIFVDCQIGLRPFWSRQSGNAALINGRTDACAQWCVPFLATTKAPYNGRFYAPSCPRTLATRKLESPNSDGGNGQGGRAPNWEDSLPSRKNVDVNRGPSSGATFCTYEAELRRGWSRCEQSNTHATAAVPVRGVVRVHSLICLSVPLLGVLSSLRFQEIDDEERVSESGRGRTSGCALKRAIDGPTIDRERCVSLNGNGQFDLSTTNSPTGQEALITEAPRIVASYLVVILQTIMEPQPPQRGHSTGRARCSQLGAQLPREANLKRKQFPRTTYSASVYGRSIGPYELKSGRWHSFLPSARTGNFPSGPPQWSPSG</sequence>
<name>A0A077Z502_TRITR</name>
<keyword evidence="2" id="KW-1133">Transmembrane helix</keyword>
<protein>
    <submittedName>
        <fullName evidence="3">Uncharacterized protein</fullName>
    </submittedName>
</protein>
<feature type="transmembrane region" description="Helical" evidence="2">
    <location>
        <begin position="12"/>
        <end position="31"/>
    </location>
</feature>
<keyword evidence="2" id="KW-0812">Transmembrane</keyword>